<dbReference type="OrthoDB" id="8930038at2759"/>
<gene>
    <name evidence="1" type="ORF">NHX12_017141</name>
</gene>
<name>A0A9Q0D4Z6_9TELE</name>
<evidence type="ECO:0000313" key="1">
    <source>
        <dbReference type="EMBL" id="KAJ3581028.1"/>
    </source>
</evidence>
<organism evidence="1 2">
    <name type="scientific">Muraenolepis orangiensis</name>
    <name type="common">Patagonian moray cod</name>
    <dbReference type="NCBI Taxonomy" id="630683"/>
    <lineage>
        <taxon>Eukaryota</taxon>
        <taxon>Metazoa</taxon>
        <taxon>Chordata</taxon>
        <taxon>Craniata</taxon>
        <taxon>Vertebrata</taxon>
        <taxon>Euteleostomi</taxon>
        <taxon>Actinopterygii</taxon>
        <taxon>Neopterygii</taxon>
        <taxon>Teleostei</taxon>
        <taxon>Neoteleostei</taxon>
        <taxon>Acanthomorphata</taxon>
        <taxon>Zeiogadaria</taxon>
        <taxon>Gadariae</taxon>
        <taxon>Gadiformes</taxon>
        <taxon>Muraenolepidoidei</taxon>
        <taxon>Muraenolepididae</taxon>
        <taxon>Muraenolepis</taxon>
    </lineage>
</organism>
<keyword evidence="2" id="KW-1185">Reference proteome</keyword>
<evidence type="ECO:0000313" key="2">
    <source>
        <dbReference type="Proteomes" id="UP001148018"/>
    </source>
</evidence>
<dbReference type="EMBL" id="JANIIK010004015">
    <property type="protein sequence ID" value="KAJ3581028.1"/>
    <property type="molecule type" value="Genomic_DNA"/>
</dbReference>
<dbReference type="AlphaFoldDB" id="A0A9Q0D4Z6"/>
<comment type="caution">
    <text evidence="1">The sequence shown here is derived from an EMBL/GenBank/DDBJ whole genome shotgun (WGS) entry which is preliminary data.</text>
</comment>
<protein>
    <submittedName>
        <fullName evidence="1">Uncharacterized protein</fullName>
    </submittedName>
</protein>
<proteinExistence type="predicted"/>
<reference evidence="1" key="1">
    <citation type="submission" date="2022-07" db="EMBL/GenBank/DDBJ databases">
        <title>Chromosome-level genome of Muraenolepis orangiensis.</title>
        <authorList>
            <person name="Kim J."/>
        </authorList>
    </citation>
    <scope>NUCLEOTIDE SEQUENCE</scope>
    <source>
        <strain evidence="1">KU_S4_2022</strain>
        <tissue evidence="1">Muscle</tissue>
    </source>
</reference>
<sequence length="116" mass="13450">MSEEISKVVKQQVDIMELMKEVCELKATINQRDQKIELMEQRIDDLEQYSRIDDIVISGLETTHRSYARAAAGDRKGEDAPTEEQHSLEQQVLHFFNSKVIPLDSRNLFVTPFLKD</sequence>
<dbReference type="Proteomes" id="UP001148018">
    <property type="component" value="Unassembled WGS sequence"/>
</dbReference>
<accession>A0A9Q0D4Z6</accession>